<dbReference type="Proteomes" id="UP001185092">
    <property type="component" value="Unassembled WGS sequence"/>
</dbReference>
<evidence type="ECO:0000313" key="2">
    <source>
        <dbReference type="EMBL" id="MDR6241390.1"/>
    </source>
</evidence>
<sequence>MLYNRKIKSSHSSSKPSYRIISITFIISLVTISIVSLLYITLKNTQEKVLASYHGRFGLYGETLTLFKNGSLTLRYHGCSQSKGAIKGSWTKNNGYYHFDLDEKNDFMDSIYYFSDSKLIPDDTSQNVFYINNDEAY</sequence>
<organism evidence="2 3">
    <name type="scientific">Aureibacter tunicatorum</name>
    <dbReference type="NCBI Taxonomy" id="866807"/>
    <lineage>
        <taxon>Bacteria</taxon>
        <taxon>Pseudomonadati</taxon>
        <taxon>Bacteroidota</taxon>
        <taxon>Cytophagia</taxon>
        <taxon>Cytophagales</taxon>
        <taxon>Persicobacteraceae</taxon>
        <taxon>Aureibacter</taxon>
    </lineage>
</organism>
<proteinExistence type="predicted"/>
<keyword evidence="1" id="KW-0812">Transmembrane</keyword>
<dbReference type="AlphaFoldDB" id="A0AAE4BUT2"/>
<reference evidence="2" key="1">
    <citation type="submission" date="2023-07" db="EMBL/GenBank/DDBJ databases">
        <title>Genomic Encyclopedia of Type Strains, Phase IV (KMG-IV): sequencing the most valuable type-strain genomes for metagenomic binning, comparative biology and taxonomic classification.</title>
        <authorList>
            <person name="Goeker M."/>
        </authorList>
    </citation>
    <scope>NUCLEOTIDE SEQUENCE</scope>
    <source>
        <strain evidence="2">DSM 26174</strain>
    </source>
</reference>
<dbReference type="EMBL" id="JAVDQD010000008">
    <property type="protein sequence ID" value="MDR6241390.1"/>
    <property type="molecule type" value="Genomic_DNA"/>
</dbReference>
<evidence type="ECO:0000256" key="1">
    <source>
        <dbReference type="SAM" id="Phobius"/>
    </source>
</evidence>
<protein>
    <submittedName>
        <fullName evidence="2">Uncharacterized protein</fullName>
    </submittedName>
</protein>
<keyword evidence="1" id="KW-1133">Transmembrane helix</keyword>
<keyword evidence="3" id="KW-1185">Reference proteome</keyword>
<name>A0AAE4BUT2_9BACT</name>
<keyword evidence="1" id="KW-0472">Membrane</keyword>
<feature type="transmembrane region" description="Helical" evidence="1">
    <location>
        <begin position="20"/>
        <end position="42"/>
    </location>
</feature>
<accession>A0AAE4BUT2</accession>
<gene>
    <name evidence="2" type="ORF">HNQ88_004477</name>
</gene>
<comment type="caution">
    <text evidence="2">The sequence shown here is derived from an EMBL/GenBank/DDBJ whole genome shotgun (WGS) entry which is preliminary data.</text>
</comment>
<dbReference type="RefSeq" id="WP_309942106.1">
    <property type="nucleotide sequence ID" value="NZ_AP025306.1"/>
</dbReference>
<evidence type="ECO:0000313" key="3">
    <source>
        <dbReference type="Proteomes" id="UP001185092"/>
    </source>
</evidence>